<dbReference type="PANTHER" id="PTHR15286:SF6">
    <property type="entry name" value="GH01133P"/>
    <property type="match status" value="1"/>
</dbReference>
<organism evidence="4 5">
    <name type="scientific">Xylocopa violacea</name>
    <name type="common">Violet carpenter bee</name>
    <name type="synonym">Apis violacea</name>
    <dbReference type="NCBI Taxonomy" id="135666"/>
    <lineage>
        <taxon>Eukaryota</taxon>
        <taxon>Metazoa</taxon>
        <taxon>Ecdysozoa</taxon>
        <taxon>Arthropoda</taxon>
        <taxon>Hexapoda</taxon>
        <taxon>Insecta</taxon>
        <taxon>Pterygota</taxon>
        <taxon>Neoptera</taxon>
        <taxon>Endopterygota</taxon>
        <taxon>Hymenoptera</taxon>
        <taxon>Apocrita</taxon>
        <taxon>Aculeata</taxon>
        <taxon>Apoidea</taxon>
        <taxon>Anthophila</taxon>
        <taxon>Apidae</taxon>
        <taxon>Xylocopa</taxon>
        <taxon>Xylocopa</taxon>
    </lineage>
</organism>
<dbReference type="CDD" id="cd16134">
    <property type="entry name" value="RA_RASSF8"/>
    <property type="match status" value="1"/>
</dbReference>
<gene>
    <name evidence="4" type="ORF">XYLVIOL_LOCUS428</name>
</gene>
<keyword evidence="1" id="KW-0175">Coiled coil</keyword>
<feature type="domain" description="Ras-associating" evidence="3">
    <location>
        <begin position="1"/>
        <end position="82"/>
    </location>
</feature>
<dbReference type="InterPro" id="IPR029071">
    <property type="entry name" value="Ubiquitin-like_domsf"/>
</dbReference>
<evidence type="ECO:0000313" key="4">
    <source>
        <dbReference type="EMBL" id="CAL7933357.1"/>
    </source>
</evidence>
<name>A0ABP1MXB8_XYLVO</name>
<keyword evidence="5" id="KW-1185">Reference proteome</keyword>
<reference evidence="4 5" key="1">
    <citation type="submission" date="2024-08" db="EMBL/GenBank/DDBJ databases">
        <authorList>
            <person name="Will J Nash"/>
            <person name="Angela Man"/>
            <person name="Seanna McTaggart"/>
            <person name="Kendall Baker"/>
            <person name="Tom Barker"/>
            <person name="Leah Catchpole"/>
            <person name="Alex Durrant"/>
            <person name="Karim Gharbi"/>
            <person name="Naomi Irish"/>
            <person name="Gemy Kaithakottil"/>
            <person name="Debby Ku"/>
            <person name="Aaliyah Providence"/>
            <person name="Felix Shaw"/>
            <person name="David Swarbreck"/>
            <person name="Chris Watkins"/>
            <person name="Ann M. McCartney"/>
            <person name="Giulio Formenti"/>
            <person name="Alice Mouton"/>
            <person name="Noel Vella"/>
            <person name="Bjorn M von Reumont"/>
            <person name="Adriana Vella"/>
            <person name="Wilfried Haerty"/>
        </authorList>
    </citation>
    <scope>NUCLEOTIDE SEQUENCE [LARGE SCALE GENOMIC DNA]</scope>
</reference>
<evidence type="ECO:0000256" key="1">
    <source>
        <dbReference type="SAM" id="Coils"/>
    </source>
</evidence>
<sequence>MELKVWVEGIQRIVCGVTETTTCQDVVYALAHATGQTGRFTLVERWRTNERLLAPYENPLKILMKWGEYSSEVQLILRRSTPENNKVPSSLGTRLNHGSRSNGAMSSVSEHITASSGQDDAKNIATLNSEFDDLQGCLDRNRDIRKSLTFGGLHGNVLESNTEIQMENVAIVQPTPHLKNKELNIRKNIQKPAQSPTRASSSESNTHLSQKKEFQDTKGQTQPVNQSGQAQNMVTVAYTQRYVELIRLVNKQRDTINAQQADLTKFDAEILYWETKNREQMHQMDFISQEVGRMESTGRLIEEQLKELAHVEEESEIVRQQEKTLKSEITLLRSKLANCETELLQCKNKIRLVMEELAIEQHNISRETDERQIMERKIISEVEHLQNEVEQAKRSAELASQCAESLKLEVVSLESAIVEKKLQVERLVADMKEANLQSLAVACQDEQVKSLLEGAHKPGSTRKMIGSPRQLETAVPTSKNPHGVWV</sequence>
<dbReference type="Gene3D" id="3.10.20.90">
    <property type="entry name" value="Phosphatidylinositol 3-kinase Catalytic Subunit, Chain A, domain 1"/>
    <property type="match status" value="1"/>
</dbReference>
<proteinExistence type="predicted"/>
<dbReference type="SMART" id="SM00314">
    <property type="entry name" value="RA"/>
    <property type="match status" value="1"/>
</dbReference>
<dbReference type="InterPro" id="IPR000159">
    <property type="entry name" value="RA_dom"/>
</dbReference>
<dbReference type="PANTHER" id="PTHR15286">
    <property type="entry name" value="RAS-ASSOCIATING DOMAIN CONTAINING PROTEIN"/>
    <property type="match status" value="1"/>
</dbReference>
<feature type="compositionally biased region" description="Polar residues" evidence="2">
    <location>
        <begin position="217"/>
        <end position="228"/>
    </location>
</feature>
<feature type="compositionally biased region" description="Polar residues" evidence="2">
    <location>
        <begin position="191"/>
        <end position="208"/>
    </location>
</feature>
<feature type="coiled-coil region" evidence="1">
    <location>
        <begin position="294"/>
        <end position="437"/>
    </location>
</feature>
<evidence type="ECO:0000313" key="5">
    <source>
        <dbReference type="Proteomes" id="UP001642520"/>
    </source>
</evidence>
<evidence type="ECO:0000256" key="2">
    <source>
        <dbReference type="SAM" id="MobiDB-lite"/>
    </source>
</evidence>
<dbReference type="PROSITE" id="PS50200">
    <property type="entry name" value="RA"/>
    <property type="match status" value="1"/>
</dbReference>
<evidence type="ECO:0000259" key="3">
    <source>
        <dbReference type="PROSITE" id="PS50200"/>
    </source>
</evidence>
<comment type="caution">
    <text evidence="4">The sequence shown here is derived from an EMBL/GenBank/DDBJ whole genome shotgun (WGS) entry which is preliminary data.</text>
</comment>
<dbReference type="Proteomes" id="UP001642520">
    <property type="component" value="Unassembled WGS sequence"/>
</dbReference>
<feature type="region of interest" description="Disordered" evidence="2">
    <location>
        <begin position="457"/>
        <end position="486"/>
    </location>
</feature>
<dbReference type="EMBL" id="CAXAJV020001281">
    <property type="protein sequence ID" value="CAL7933357.1"/>
    <property type="molecule type" value="Genomic_DNA"/>
</dbReference>
<dbReference type="InterPro" id="IPR048945">
    <property type="entry name" value="RASSF8/10_RA"/>
</dbReference>
<accession>A0ABP1MXB8</accession>
<dbReference type="InterPro" id="IPR033593">
    <property type="entry name" value="N-RASSF"/>
</dbReference>
<protein>
    <recommendedName>
        <fullName evidence="3">Ras-associating domain-containing protein</fullName>
    </recommendedName>
</protein>
<feature type="region of interest" description="Disordered" evidence="2">
    <location>
        <begin position="83"/>
        <end position="106"/>
    </location>
</feature>
<dbReference type="Pfam" id="PF21712">
    <property type="entry name" value="RASSF8-10_RA"/>
    <property type="match status" value="1"/>
</dbReference>
<feature type="region of interest" description="Disordered" evidence="2">
    <location>
        <begin position="190"/>
        <end position="228"/>
    </location>
</feature>
<dbReference type="InterPro" id="IPR048944">
    <property type="entry name" value="RASSF8_RA"/>
</dbReference>
<dbReference type="SUPFAM" id="SSF54236">
    <property type="entry name" value="Ubiquitin-like"/>
    <property type="match status" value="1"/>
</dbReference>